<dbReference type="InterPro" id="IPR011992">
    <property type="entry name" value="EF-hand-dom_pair"/>
</dbReference>
<dbReference type="GO" id="GO:0005509">
    <property type="term" value="F:calcium ion binding"/>
    <property type="evidence" value="ECO:0007669"/>
    <property type="project" value="InterPro"/>
</dbReference>
<dbReference type="EMBL" id="CACRXK020006433">
    <property type="protein sequence ID" value="CAB4009376.1"/>
    <property type="molecule type" value="Genomic_DNA"/>
</dbReference>
<dbReference type="PROSITE" id="PS00018">
    <property type="entry name" value="EF_HAND_1"/>
    <property type="match status" value="4"/>
</dbReference>
<accession>A0A7D9IMB1</accession>
<evidence type="ECO:0000256" key="2">
    <source>
        <dbReference type="ARBA" id="ARBA00022837"/>
    </source>
</evidence>
<dbReference type="InterPro" id="IPR018247">
    <property type="entry name" value="EF_Hand_1_Ca_BS"/>
</dbReference>
<dbReference type="Pfam" id="PF13499">
    <property type="entry name" value="EF-hand_7"/>
    <property type="match status" value="2"/>
</dbReference>
<proteinExistence type="predicted"/>
<dbReference type="OrthoDB" id="26525at2759"/>
<dbReference type="Proteomes" id="UP001152795">
    <property type="component" value="Unassembled WGS sequence"/>
</dbReference>
<dbReference type="PROSITE" id="PS50222">
    <property type="entry name" value="EF_HAND_2"/>
    <property type="match status" value="4"/>
</dbReference>
<reference evidence="3" key="1">
    <citation type="submission" date="2020-04" db="EMBL/GenBank/DDBJ databases">
        <authorList>
            <person name="Alioto T."/>
            <person name="Alioto T."/>
            <person name="Gomez Garrido J."/>
        </authorList>
    </citation>
    <scope>NUCLEOTIDE SEQUENCE</scope>
    <source>
        <strain evidence="3">A484AB</strain>
    </source>
</reference>
<gene>
    <name evidence="3" type="ORF">PACLA_8A049556</name>
</gene>
<evidence type="ECO:0000313" key="4">
    <source>
        <dbReference type="Proteomes" id="UP001152795"/>
    </source>
</evidence>
<sequence>MAAPMNVSTSYFDKNVPKVVLRSLFMKYDADGSGVLNQKELKQLFQGDLGMTKDQAEAYSMLLDKDGSQTVSFEELHQWLTSGEKFKNVNDKSRFFRLKKAVDMFKKFDADGNGSIEKDEFTQLMIAINCPKDKIPEALKSLDTDGDGKISFPEFLKWLNWLPN</sequence>
<keyword evidence="1" id="KW-0677">Repeat</keyword>
<dbReference type="Gene3D" id="1.10.238.10">
    <property type="entry name" value="EF-hand"/>
    <property type="match status" value="2"/>
</dbReference>
<dbReference type="AlphaFoldDB" id="A0A7D9IMB1"/>
<organism evidence="3 4">
    <name type="scientific">Paramuricea clavata</name>
    <name type="common">Red gorgonian</name>
    <name type="synonym">Violescent sea-whip</name>
    <dbReference type="NCBI Taxonomy" id="317549"/>
    <lineage>
        <taxon>Eukaryota</taxon>
        <taxon>Metazoa</taxon>
        <taxon>Cnidaria</taxon>
        <taxon>Anthozoa</taxon>
        <taxon>Octocorallia</taxon>
        <taxon>Malacalcyonacea</taxon>
        <taxon>Plexauridae</taxon>
        <taxon>Paramuricea</taxon>
    </lineage>
</organism>
<keyword evidence="2" id="KW-0106">Calcium</keyword>
<name>A0A7D9IMB1_PARCT</name>
<keyword evidence="4" id="KW-1185">Reference proteome</keyword>
<evidence type="ECO:0000313" key="3">
    <source>
        <dbReference type="EMBL" id="CAB4009376.1"/>
    </source>
</evidence>
<dbReference type="InterPro" id="IPR050145">
    <property type="entry name" value="Centrin_CML-like"/>
</dbReference>
<comment type="caution">
    <text evidence="3">The sequence shown here is derived from an EMBL/GenBank/DDBJ whole genome shotgun (WGS) entry which is preliminary data.</text>
</comment>
<dbReference type="InterPro" id="IPR002048">
    <property type="entry name" value="EF_hand_dom"/>
</dbReference>
<dbReference type="FunFam" id="1.10.238.10:FF:000003">
    <property type="entry name" value="Calmodulin A"/>
    <property type="match status" value="1"/>
</dbReference>
<dbReference type="CDD" id="cd00051">
    <property type="entry name" value="EFh"/>
    <property type="match status" value="1"/>
</dbReference>
<dbReference type="PANTHER" id="PTHR23050">
    <property type="entry name" value="CALCIUM BINDING PROTEIN"/>
    <property type="match status" value="1"/>
</dbReference>
<dbReference type="SUPFAM" id="SSF47473">
    <property type="entry name" value="EF-hand"/>
    <property type="match status" value="1"/>
</dbReference>
<evidence type="ECO:0000256" key="1">
    <source>
        <dbReference type="ARBA" id="ARBA00022737"/>
    </source>
</evidence>
<dbReference type="SMART" id="SM00054">
    <property type="entry name" value="EFh"/>
    <property type="match status" value="4"/>
</dbReference>
<protein>
    <submittedName>
        <fullName evidence="3">Calmodulin isoform X2</fullName>
    </submittedName>
</protein>